<dbReference type="EMBL" id="MU001635">
    <property type="protein sequence ID" value="KAF2483765.1"/>
    <property type="molecule type" value="Genomic_DNA"/>
</dbReference>
<organism evidence="1 2">
    <name type="scientific">Neohortaea acidophila</name>
    <dbReference type="NCBI Taxonomy" id="245834"/>
    <lineage>
        <taxon>Eukaryota</taxon>
        <taxon>Fungi</taxon>
        <taxon>Dikarya</taxon>
        <taxon>Ascomycota</taxon>
        <taxon>Pezizomycotina</taxon>
        <taxon>Dothideomycetes</taxon>
        <taxon>Dothideomycetidae</taxon>
        <taxon>Mycosphaerellales</taxon>
        <taxon>Teratosphaeriaceae</taxon>
        <taxon>Neohortaea</taxon>
    </lineage>
</organism>
<gene>
    <name evidence="1" type="ORF">BDY17DRAFT_154373</name>
</gene>
<evidence type="ECO:0000313" key="2">
    <source>
        <dbReference type="Proteomes" id="UP000799767"/>
    </source>
</evidence>
<keyword evidence="2" id="KW-1185">Reference proteome</keyword>
<protein>
    <submittedName>
        <fullName evidence="1">Uncharacterized protein</fullName>
    </submittedName>
</protein>
<dbReference type="Proteomes" id="UP000799767">
    <property type="component" value="Unassembled WGS sequence"/>
</dbReference>
<evidence type="ECO:0000313" key="1">
    <source>
        <dbReference type="EMBL" id="KAF2483765.1"/>
    </source>
</evidence>
<proteinExistence type="predicted"/>
<dbReference type="GeneID" id="54470657"/>
<reference evidence="1" key="1">
    <citation type="journal article" date="2020" name="Stud. Mycol.">
        <title>101 Dothideomycetes genomes: a test case for predicting lifestyles and emergence of pathogens.</title>
        <authorList>
            <person name="Haridas S."/>
            <person name="Albert R."/>
            <person name="Binder M."/>
            <person name="Bloem J."/>
            <person name="Labutti K."/>
            <person name="Salamov A."/>
            <person name="Andreopoulos B."/>
            <person name="Baker S."/>
            <person name="Barry K."/>
            <person name="Bills G."/>
            <person name="Bluhm B."/>
            <person name="Cannon C."/>
            <person name="Castanera R."/>
            <person name="Culley D."/>
            <person name="Daum C."/>
            <person name="Ezra D."/>
            <person name="Gonzalez J."/>
            <person name="Henrissat B."/>
            <person name="Kuo A."/>
            <person name="Liang C."/>
            <person name="Lipzen A."/>
            <person name="Lutzoni F."/>
            <person name="Magnuson J."/>
            <person name="Mondo S."/>
            <person name="Nolan M."/>
            <person name="Ohm R."/>
            <person name="Pangilinan J."/>
            <person name="Park H.-J."/>
            <person name="Ramirez L."/>
            <person name="Alfaro M."/>
            <person name="Sun H."/>
            <person name="Tritt A."/>
            <person name="Yoshinaga Y."/>
            <person name="Zwiers L.-H."/>
            <person name="Turgeon B."/>
            <person name="Goodwin S."/>
            <person name="Spatafora J."/>
            <person name="Crous P."/>
            <person name="Grigoriev I."/>
        </authorList>
    </citation>
    <scope>NUCLEOTIDE SEQUENCE</scope>
    <source>
        <strain evidence="1">CBS 113389</strain>
    </source>
</reference>
<accession>A0A6A6PUY6</accession>
<sequence length="304" mass="32933">MGCKRELSPSPGVEDLPDKRLKYTEPQPCLHCNSYTHTWNECIWPCLHCTVFHPRRRCRALNIDYYTPGGFQVHTPSLAHTTVSHVINEVDVEGEAETSNALQNIPVFSLRVHELKNAYAPRGVSAHQHTKGFNADRAAMIATPPPPPPNPTEPESPVGPERTGMNTIPLGPKKPLGTSWPRGAAISKKPILPAVIPPSPIISQAAKSGLRNIKQEQAIWQALKKHIEDAVDATAAKSKKFNGLGDRARVQRKVESVLGVLKPMITGVDAASVEDLNVVKIAGMTMSLSHRPAPGQAPGAEGKV</sequence>
<dbReference type="RefSeq" id="XP_033590335.1">
    <property type="nucleotide sequence ID" value="XM_033729655.1"/>
</dbReference>
<name>A0A6A6PUY6_9PEZI</name>
<dbReference type="AlphaFoldDB" id="A0A6A6PUY6"/>